<evidence type="ECO:0000313" key="9">
    <source>
        <dbReference type="Proteomes" id="UP001044222"/>
    </source>
</evidence>
<keyword evidence="4 5" id="KW-0238">DNA-binding</keyword>
<evidence type="ECO:0000256" key="2">
    <source>
        <dbReference type="ARBA" id="ARBA00022771"/>
    </source>
</evidence>
<evidence type="ECO:0000256" key="5">
    <source>
        <dbReference type="PROSITE-ProRule" id="PRU00309"/>
    </source>
</evidence>
<dbReference type="AlphaFoldDB" id="A0A9D3MLS1"/>
<dbReference type="SUPFAM" id="SSF57716">
    <property type="entry name" value="Glucocorticoid receptor-like (DNA-binding domain)"/>
    <property type="match status" value="1"/>
</dbReference>
<feature type="region of interest" description="Disordered" evidence="6">
    <location>
        <begin position="1"/>
        <end position="20"/>
    </location>
</feature>
<accession>A0A9D3MLS1</accession>
<feature type="region of interest" description="Disordered" evidence="6">
    <location>
        <begin position="75"/>
        <end position="102"/>
    </location>
</feature>
<sequence>MARCNQTPQHNRRSSQTRTRICSDHFEGTDYQGDRLKPGAVPTVFPSFVEPLEMQGKKRPSMALASITDMSVMDEQTDGQMDGRTSLQNRYAREREKHVFGG</sequence>
<evidence type="ECO:0000259" key="7">
    <source>
        <dbReference type="PROSITE" id="PS50950"/>
    </source>
</evidence>
<evidence type="ECO:0000256" key="3">
    <source>
        <dbReference type="ARBA" id="ARBA00022833"/>
    </source>
</evidence>
<gene>
    <name evidence="8" type="ORF">ANANG_G00090770</name>
</gene>
<dbReference type="PROSITE" id="PS50950">
    <property type="entry name" value="ZF_THAP"/>
    <property type="match status" value="1"/>
</dbReference>
<protein>
    <recommendedName>
        <fullName evidence="7">THAP-type domain-containing protein</fullName>
    </recommendedName>
</protein>
<feature type="compositionally biased region" description="Basic and acidic residues" evidence="6">
    <location>
        <begin position="91"/>
        <end position="102"/>
    </location>
</feature>
<evidence type="ECO:0000313" key="8">
    <source>
        <dbReference type="EMBL" id="KAG5851221.1"/>
    </source>
</evidence>
<dbReference type="GO" id="GO:0008270">
    <property type="term" value="F:zinc ion binding"/>
    <property type="evidence" value="ECO:0007669"/>
    <property type="project" value="UniProtKB-KW"/>
</dbReference>
<comment type="caution">
    <text evidence="8">The sequence shown here is derived from an EMBL/GenBank/DDBJ whole genome shotgun (WGS) entry which is preliminary data.</text>
</comment>
<dbReference type="InterPro" id="IPR006612">
    <property type="entry name" value="THAP_Znf"/>
</dbReference>
<dbReference type="GO" id="GO:0003677">
    <property type="term" value="F:DNA binding"/>
    <property type="evidence" value="ECO:0007669"/>
    <property type="project" value="UniProtKB-UniRule"/>
</dbReference>
<evidence type="ECO:0000256" key="4">
    <source>
        <dbReference type="ARBA" id="ARBA00023125"/>
    </source>
</evidence>
<keyword evidence="1" id="KW-0479">Metal-binding</keyword>
<keyword evidence="3" id="KW-0862">Zinc</keyword>
<keyword evidence="2 5" id="KW-0863">Zinc-finger</keyword>
<feature type="domain" description="THAP-type" evidence="7">
    <location>
        <begin position="1"/>
        <end position="45"/>
    </location>
</feature>
<keyword evidence="9" id="KW-1185">Reference proteome</keyword>
<evidence type="ECO:0000256" key="6">
    <source>
        <dbReference type="SAM" id="MobiDB-lite"/>
    </source>
</evidence>
<dbReference type="Pfam" id="PF05485">
    <property type="entry name" value="THAP"/>
    <property type="match status" value="1"/>
</dbReference>
<reference evidence="8" key="1">
    <citation type="submission" date="2021-01" db="EMBL/GenBank/DDBJ databases">
        <title>A chromosome-scale assembly of European eel, Anguilla anguilla.</title>
        <authorList>
            <person name="Henkel C."/>
            <person name="Jong-Raadsen S.A."/>
            <person name="Dufour S."/>
            <person name="Weltzien F.-A."/>
            <person name="Palstra A.P."/>
            <person name="Pelster B."/>
            <person name="Spaink H.P."/>
            <person name="Van Den Thillart G.E."/>
            <person name="Jansen H."/>
            <person name="Zahm M."/>
            <person name="Klopp C."/>
            <person name="Cedric C."/>
            <person name="Louis A."/>
            <person name="Berthelot C."/>
            <person name="Parey E."/>
            <person name="Roest Crollius H."/>
            <person name="Montfort J."/>
            <person name="Robinson-Rechavi M."/>
            <person name="Bucao C."/>
            <person name="Bouchez O."/>
            <person name="Gislard M."/>
            <person name="Lluch J."/>
            <person name="Milhes M."/>
            <person name="Lampietro C."/>
            <person name="Lopez Roques C."/>
            <person name="Donnadieu C."/>
            <person name="Braasch I."/>
            <person name="Desvignes T."/>
            <person name="Postlethwait J."/>
            <person name="Bobe J."/>
            <person name="Guiguen Y."/>
            <person name="Dirks R."/>
        </authorList>
    </citation>
    <scope>NUCLEOTIDE SEQUENCE</scope>
    <source>
        <strain evidence="8">Tag_6206</strain>
        <tissue evidence="8">Liver</tissue>
    </source>
</reference>
<dbReference type="EMBL" id="JAFIRN010000004">
    <property type="protein sequence ID" value="KAG5851221.1"/>
    <property type="molecule type" value="Genomic_DNA"/>
</dbReference>
<dbReference type="Proteomes" id="UP001044222">
    <property type="component" value="Unassembled WGS sequence"/>
</dbReference>
<organism evidence="8 9">
    <name type="scientific">Anguilla anguilla</name>
    <name type="common">European freshwater eel</name>
    <name type="synonym">Muraena anguilla</name>
    <dbReference type="NCBI Taxonomy" id="7936"/>
    <lineage>
        <taxon>Eukaryota</taxon>
        <taxon>Metazoa</taxon>
        <taxon>Chordata</taxon>
        <taxon>Craniata</taxon>
        <taxon>Vertebrata</taxon>
        <taxon>Euteleostomi</taxon>
        <taxon>Actinopterygii</taxon>
        <taxon>Neopterygii</taxon>
        <taxon>Teleostei</taxon>
        <taxon>Anguilliformes</taxon>
        <taxon>Anguillidae</taxon>
        <taxon>Anguilla</taxon>
    </lineage>
</organism>
<proteinExistence type="predicted"/>
<evidence type="ECO:0000256" key="1">
    <source>
        <dbReference type="ARBA" id="ARBA00022723"/>
    </source>
</evidence>
<name>A0A9D3MLS1_ANGAN</name>